<feature type="compositionally biased region" description="Low complexity" evidence="5">
    <location>
        <begin position="156"/>
        <end position="173"/>
    </location>
</feature>
<accession>A0ABR3ZRQ5</accession>
<reference evidence="7 8" key="1">
    <citation type="journal article" date="2024" name="IMA Fungus">
        <title>IMA Genome - F19 : A genome assembly and annotation guide to empower mycologists, including annotated draft genome sequences of Ceratocystis pirilliformis, Diaporthe australafricana, Fusarium ophioides, Paecilomyces lecythidis, and Sporothrix stenoceras.</title>
        <authorList>
            <person name="Aylward J."/>
            <person name="Wilson A.M."/>
            <person name="Visagie C.M."/>
            <person name="Spraker J."/>
            <person name="Barnes I."/>
            <person name="Buitendag C."/>
            <person name="Ceriani C."/>
            <person name="Del Mar Angel L."/>
            <person name="du Plessis D."/>
            <person name="Fuchs T."/>
            <person name="Gasser K."/>
            <person name="Kramer D."/>
            <person name="Li W."/>
            <person name="Munsamy K."/>
            <person name="Piso A."/>
            <person name="Price J.L."/>
            <person name="Sonnekus B."/>
            <person name="Thomas C."/>
            <person name="van der Nest A."/>
            <person name="van Dijk A."/>
            <person name="van Heerden A."/>
            <person name="van Vuuren N."/>
            <person name="Yilmaz N."/>
            <person name="Duong T.A."/>
            <person name="van der Merwe N.A."/>
            <person name="Wingfield M.J."/>
            <person name="Wingfield B.D."/>
        </authorList>
    </citation>
    <scope>NUCLEOTIDE SEQUENCE [LARGE SCALE GENOMIC DNA]</scope>
    <source>
        <strain evidence="7 8">CMW 5346</strain>
    </source>
</reference>
<evidence type="ECO:0000256" key="4">
    <source>
        <dbReference type="ARBA" id="ARBA00022917"/>
    </source>
</evidence>
<dbReference type="Proteomes" id="UP001583186">
    <property type="component" value="Unassembled WGS sequence"/>
</dbReference>
<feature type="domain" description="HBS1-like protein N-terminal" evidence="6">
    <location>
        <begin position="26"/>
        <end position="100"/>
    </location>
</feature>
<keyword evidence="8" id="KW-1185">Reference proteome</keyword>
<keyword evidence="2" id="KW-0963">Cytoplasm</keyword>
<feature type="region of interest" description="Disordered" evidence="5">
    <location>
        <begin position="278"/>
        <end position="346"/>
    </location>
</feature>
<organism evidence="7 8">
    <name type="scientific">Sporothrix stenoceras</name>
    <dbReference type="NCBI Taxonomy" id="5173"/>
    <lineage>
        <taxon>Eukaryota</taxon>
        <taxon>Fungi</taxon>
        <taxon>Dikarya</taxon>
        <taxon>Ascomycota</taxon>
        <taxon>Pezizomycotina</taxon>
        <taxon>Sordariomycetes</taxon>
        <taxon>Sordariomycetidae</taxon>
        <taxon>Ophiostomatales</taxon>
        <taxon>Ophiostomataceae</taxon>
        <taxon>Sporothrix</taxon>
    </lineage>
</organism>
<dbReference type="Pfam" id="PF08938">
    <property type="entry name" value="HBS1_N"/>
    <property type="match status" value="1"/>
</dbReference>
<keyword evidence="4" id="KW-0648">Protein biosynthesis</keyword>
<gene>
    <name evidence="7" type="ORF">Sste5346_000656</name>
</gene>
<sequence>MSRHRLVRNYDYGADLDEFEEEEYDEDTYDDGLYDGTEEPAAEYTEEEERAFMEQAKGNVVAMLGAENAAKVPSGKVEESILYYDYDEAKAVSYLMRTYVEVPEPAGKKAKAASQEAPGTAFLADFFSDMPWLNVPRSRMAVLVPPQQPRGGLLGGSSSAAAPKMSKLQALAAQRKRKAEEAKKSKEAGGGGPASGEQADADVRELRNKAAKLAIDGPAQRSPRETTSASTARKATPTSPPAEPSSLPPTAEPLAMKDIHHEKLAPVKADPAMIAQPSAFAQALFGPKKHKQKQKPNPTQDESSLLAVPSLSRAPPSAFDAFLEPSPDDVVLDAQAKGWRRGQTKK</sequence>
<evidence type="ECO:0000313" key="8">
    <source>
        <dbReference type="Proteomes" id="UP001583186"/>
    </source>
</evidence>
<evidence type="ECO:0000256" key="2">
    <source>
        <dbReference type="ARBA" id="ARBA00022490"/>
    </source>
</evidence>
<name>A0ABR3ZRQ5_9PEZI</name>
<evidence type="ECO:0000256" key="5">
    <source>
        <dbReference type="SAM" id="MobiDB-lite"/>
    </source>
</evidence>
<evidence type="ECO:0000256" key="3">
    <source>
        <dbReference type="ARBA" id="ARBA00022801"/>
    </source>
</evidence>
<dbReference type="EMBL" id="JAWCUI010000002">
    <property type="protein sequence ID" value="KAL1903370.1"/>
    <property type="molecule type" value="Genomic_DNA"/>
</dbReference>
<feature type="compositionally biased region" description="Basic and acidic residues" evidence="5">
    <location>
        <begin position="255"/>
        <end position="265"/>
    </location>
</feature>
<feature type="region of interest" description="Disordered" evidence="5">
    <location>
        <begin position="151"/>
        <end position="265"/>
    </location>
</feature>
<evidence type="ECO:0000259" key="6">
    <source>
        <dbReference type="Pfam" id="PF08938"/>
    </source>
</evidence>
<comment type="subcellular location">
    <subcellularLocation>
        <location evidence="1">Cytoplasm</location>
    </subcellularLocation>
</comment>
<comment type="caution">
    <text evidence="7">The sequence shown here is derived from an EMBL/GenBank/DDBJ whole genome shotgun (WGS) entry which is preliminary data.</text>
</comment>
<evidence type="ECO:0000313" key="7">
    <source>
        <dbReference type="EMBL" id="KAL1903370.1"/>
    </source>
</evidence>
<protein>
    <recommendedName>
        <fullName evidence="6">HBS1-like protein N-terminal domain-containing protein</fullName>
    </recommendedName>
</protein>
<dbReference type="InterPro" id="IPR015033">
    <property type="entry name" value="HBS1-like_N"/>
</dbReference>
<keyword evidence="3" id="KW-0378">Hydrolase</keyword>
<proteinExistence type="predicted"/>
<feature type="compositionally biased region" description="Basic and acidic residues" evidence="5">
    <location>
        <begin position="178"/>
        <end position="187"/>
    </location>
</feature>
<feature type="region of interest" description="Disordered" evidence="5">
    <location>
        <begin position="17"/>
        <end position="42"/>
    </location>
</feature>
<feature type="compositionally biased region" description="Pro residues" evidence="5">
    <location>
        <begin position="238"/>
        <end position="251"/>
    </location>
</feature>
<evidence type="ECO:0000256" key="1">
    <source>
        <dbReference type="ARBA" id="ARBA00004496"/>
    </source>
</evidence>